<evidence type="ECO:0000313" key="2">
    <source>
        <dbReference type="EMBL" id="BDT03061.1"/>
    </source>
</evidence>
<sequence>MRKKFGLIAALIIGTTTSLQVSACTDDSKYQEFISDVNSGHAFFGILGAADNPLSKQIIDGLHTMQIKNNNVPSKWDNWLTEKKTEINSVTTNGTIDIKIYEKSPYANPSSHIVNQFWNDKKISWQQQIYHWLLDHKISDNSSAPVADSGVKEIQNPVDKERAFKALPIVFIVNKGKLITVGQEWGTIDGPNQFFDQLTALITGNLLKTAAKKLYNF</sequence>
<dbReference type="RefSeq" id="WP_281749204.1">
    <property type="nucleotide sequence ID" value="NZ_AP026933.1"/>
</dbReference>
<dbReference type="Proteomes" id="UP001163387">
    <property type="component" value="Chromosome"/>
</dbReference>
<organism evidence="2 3">
    <name type="scientific">Spiroplasma ixodetis</name>
    <dbReference type="NCBI Taxonomy" id="2141"/>
    <lineage>
        <taxon>Bacteria</taxon>
        <taxon>Bacillati</taxon>
        <taxon>Mycoplasmatota</taxon>
        <taxon>Mollicutes</taxon>
        <taxon>Entomoplasmatales</taxon>
        <taxon>Spiroplasmataceae</taxon>
        <taxon>Spiroplasma</taxon>
    </lineage>
</organism>
<name>A0ABN6SVX5_9MOLU</name>
<accession>A0ABN6SVX5</accession>
<feature type="chain" id="PRO_5047041676" description="Lipoprotein" evidence="1">
    <location>
        <begin position="24"/>
        <end position="217"/>
    </location>
</feature>
<feature type="signal peptide" evidence="1">
    <location>
        <begin position="1"/>
        <end position="23"/>
    </location>
</feature>
<evidence type="ECO:0008006" key="4">
    <source>
        <dbReference type="Google" id="ProtNLM"/>
    </source>
</evidence>
<evidence type="ECO:0000256" key="1">
    <source>
        <dbReference type="SAM" id="SignalP"/>
    </source>
</evidence>
<reference evidence="2 3" key="1">
    <citation type="journal article" date="2022" name="Front. Microbiol.">
        <title>Male-killing mechanisms vary between Spiroplasma species.</title>
        <authorList>
            <person name="Arai H."/>
            <person name="Inoue M."/>
            <person name="Kageyama D."/>
        </authorList>
    </citation>
    <scope>NUCLEOTIDE SEQUENCE [LARGE SCALE GENOMIC DNA]</scope>
    <source>
        <strain evidence="3">sHm</strain>
    </source>
</reference>
<proteinExistence type="predicted"/>
<gene>
    <name evidence="2" type="ORF">SHM_07070</name>
</gene>
<protein>
    <recommendedName>
        <fullName evidence="4">Lipoprotein</fullName>
    </recommendedName>
</protein>
<keyword evidence="1" id="KW-0732">Signal</keyword>
<dbReference type="EMBL" id="AP026933">
    <property type="protein sequence ID" value="BDT03061.1"/>
    <property type="molecule type" value="Genomic_DNA"/>
</dbReference>
<evidence type="ECO:0000313" key="3">
    <source>
        <dbReference type="Proteomes" id="UP001163387"/>
    </source>
</evidence>
<keyword evidence="3" id="KW-1185">Reference proteome</keyword>